<dbReference type="PANTHER" id="PTHR11669:SF0">
    <property type="entry name" value="PROTEIN STICHEL-LIKE 2"/>
    <property type="match status" value="1"/>
</dbReference>
<dbReference type="Pfam" id="PF12169">
    <property type="entry name" value="DNA_pol3_gamma3"/>
    <property type="match status" value="1"/>
</dbReference>
<dbReference type="InterPro" id="IPR012763">
    <property type="entry name" value="DNA_pol_III_sug/sutau_N"/>
</dbReference>
<proteinExistence type="inferred from homology"/>
<protein>
    <recommendedName>
        <fullName evidence="2">DNA-directed DNA polymerase</fullName>
        <ecNumber evidence="2">2.7.7.7</ecNumber>
    </recommendedName>
</protein>
<organism evidence="14 15">
    <name type="scientific">Amygdalobacter indicium</name>
    <dbReference type="NCBI Taxonomy" id="3029272"/>
    <lineage>
        <taxon>Bacteria</taxon>
        <taxon>Bacillati</taxon>
        <taxon>Bacillota</taxon>
        <taxon>Clostridia</taxon>
        <taxon>Eubacteriales</taxon>
        <taxon>Oscillospiraceae</taxon>
        <taxon>Amygdalobacter</taxon>
    </lineage>
</organism>
<dbReference type="SUPFAM" id="SSF52540">
    <property type="entry name" value="P-loop containing nucleoside triphosphate hydrolases"/>
    <property type="match status" value="1"/>
</dbReference>
<dbReference type="EMBL" id="CP118868">
    <property type="protein sequence ID" value="WEG36194.1"/>
    <property type="molecule type" value="Genomic_DNA"/>
</dbReference>
<feature type="compositionally biased region" description="Pro residues" evidence="12">
    <location>
        <begin position="421"/>
        <end position="433"/>
    </location>
</feature>
<keyword evidence="6" id="KW-0479">Metal-binding</keyword>
<keyword evidence="8" id="KW-0862">Zinc</keyword>
<dbReference type="Pfam" id="PF22608">
    <property type="entry name" value="DNAX_ATPase_lid"/>
    <property type="match status" value="1"/>
</dbReference>
<dbReference type="GO" id="GO:0003887">
    <property type="term" value="F:DNA-directed DNA polymerase activity"/>
    <property type="evidence" value="ECO:0007669"/>
    <property type="project" value="UniProtKB-EC"/>
</dbReference>
<dbReference type="InterPro" id="IPR008921">
    <property type="entry name" value="DNA_pol3_clamp-load_cplx_C"/>
</dbReference>
<gene>
    <name evidence="14" type="primary">dnaX</name>
    <name evidence="14" type="ORF">PYS61_03245</name>
</gene>
<evidence type="ECO:0000256" key="7">
    <source>
        <dbReference type="ARBA" id="ARBA00022741"/>
    </source>
</evidence>
<dbReference type="SMART" id="SM00382">
    <property type="entry name" value="AAA"/>
    <property type="match status" value="1"/>
</dbReference>
<sequence length="685" mass="75082">MQAAEHQALYRQWRPMTFHEVCGQDAITSTLKQAVINQDISHAYLFAGTRGTGKTSLAKIFSRAINCLQPEAGEPCNKCSVCQAILQEQTLDVTEMDAASNNSVDNIRRLIDEVPFLPSLTKYKVYIIDEVHMLSTSAFNALLKTLEEPPQHVVFILATTEINKIPATILSRCQRFNFRRLDNQSILDHLTQIAQSLNIQPEPACLQLITRLADGSMRDAISLLDQAKTAIQADHVLRLSALERLLGKTDSAFVLNCLQALMQNQAVELTRLIESLAQSGLDYGRFLTDLAYDFRQLLLIKLSPAVTAADFPDLNADDFQALKIMSANLTLSSCLRRIQALNTLINNLHYSFQPRLTLEIGLLSLLDEQKIKQEPARSADTSSAPMPTPTTTPTPVPLTELKSEVAAEENSVEAEANCEPAPRPAQQPTPKPAPQSAAQEVPQPAPKPATQPAQQQVPQPKQQPAQQPATQQVTQPKPQQAPQPAPEQQIKQPPVLQPVQQPEPKQPEQQPLCAPQQLAPDTDTQPEVPPLPVRAEKAADLPVAASPADGPDPDLDLNELSEKLLEALKDAKQAALSLILTYRPLKLQGRKILIPFNDREQNFEQIAGSASAQAALNQALKKVLGATTPYTIEVLGPPKATATTATANGNDAAAPLWLQKLQEYAQAEQLTFQVEEEQTNSPSEW</sequence>
<feature type="compositionally biased region" description="Pro residues" evidence="12">
    <location>
        <begin position="386"/>
        <end position="396"/>
    </location>
</feature>
<evidence type="ECO:0000256" key="5">
    <source>
        <dbReference type="ARBA" id="ARBA00022705"/>
    </source>
</evidence>
<dbReference type="Pfam" id="PF13177">
    <property type="entry name" value="DNA_pol3_delta2"/>
    <property type="match status" value="1"/>
</dbReference>
<reference evidence="14 15" key="1">
    <citation type="submission" date="2023-02" db="EMBL/GenBank/DDBJ databases">
        <title>Novel Oscillospiraceae bacterial genomes.</title>
        <authorList>
            <person name="Srinivasan S."/>
            <person name="Austin M.N."/>
            <person name="Fiedler T.L."/>
            <person name="Strenk S.M."/>
            <person name="Agnew K.J."/>
            <person name="Nagana Gowda G.A."/>
            <person name="Raftery D."/>
            <person name="Beamer M.A."/>
            <person name="Achilles S.L."/>
            <person name="Wiesenfeld H.C."/>
            <person name="Fredricks D.N."/>
            <person name="Hillier S.L."/>
        </authorList>
    </citation>
    <scope>NUCLEOTIDE SEQUENCE [LARGE SCALE GENOMIC DNA]</scope>
    <source>
        <strain evidence="14 15">CHIC02 1186E3-8</strain>
    </source>
</reference>
<feature type="region of interest" description="Disordered" evidence="12">
    <location>
        <begin position="373"/>
        <end position="557"/>
    </location>
</feature>
<name>A0ABY8C7E9_9FIRM</name>
<dbReference type="PANTHER" id="PTHR11669">
    <property type="entry name" value="REPLICATION FACTOR C / DNA POLYMERASE III GAMMA-TAU SUBUNIT"/>
    <property type="match status" value="1"/>
</dbReference>
<evidence type="ECO:0000256" key="6">
    <source>
        <dbReference type="ARBA" id="ARBA00022723"/>
    </source>
</evidence>
<dbReference type="Gene3D" id="1.20.272.10">
    <property type="match status" value="1"/>
</dbReference>
<dbReference type="InterPro" id="IPR003593">
    <property type="entry name" value="AAA+_ATPase"/>
</dbReference>
<evidence type="ECO:0000256" key="8">
    <source>
        <dbReference type="ARBA" id="ARBA00022833"/>
    </source>
</evidence>
<evidence type="ECO:0000256" key="4">
    <source>
        <dbReference type="ARBA" id="ARBA00022695"/>
    </source>
</evidence>
<evidence type="ECO:0000256" key="2">
    <source>
        <dbReference type="ARBA" id="ARBA00012417"/>
    </source>
</evidence>
<dbReference type="NCBIfam" id="TIGR02397">
    <property type="entry name" value="dnaX_nterm"/>
    <property type="match status" value="1"/>
</dbReference>
<feature type="compositionally biased region" description="Low complexity" evidence="12">
    <location>
        <begin position="486"/>
        <end position="520"/>
    </location>
</feature>
<evidence type="ECO:0000259" key="13">
    <source>
        <dbReference type="SMART" id="SM00382"/>
    </source>
</evidence>
<feature type="domain" description="AAA+ ATPase" evidence="13">
    <location>
        <begin position="40"/>
        <end position="182"/>
    </location>
</feature>
<feature type="compositionally biased region" description="Low complexity" evidence="12">
    <location>
        <begin position="450"/>
        <end position="478"/>
    </location>
</feature>
<dbReference type="InterPro" id="IPR022754">
    <property type="entry name" value="DNA_pol_III_gamma-3"/>
</dbReference>
<keyword evidence="4 14" id="KW-0548">Nucleotidyltransferase</keyword>
<dbReference type="Gene3D" id="3.40.50.300">
    <property type="entry name" value="P-loop containing nucleotide triphosphate hydrolases"/>
    <property type="match status" value="1"/>
</dbReference>
<keyword evidence="15" id="KW-1185">Reference proteome</keyword>
<evidence type="ECO:0000256" key="11">
    <source>
        <dbReference type="ARBA" id="ARBA00049244"/>
    </source>
</evidence>
<evidence type="ECO:0000256" key="1">
    <source>
        <dbReference type="ARBA" id="ARBA00006360"/>
    </source>
</evidence>
<dbReference type="Gene3D" id="1.10.8.60">
    <property type="match status" value="1"/>
</dbReference>
<evidence type="ECO:0000313" key="15">
    <source>
        <dbReference type="Proteomes" id="UP001220478"/>
    </source>
</evidence>
<dbReference type="NCBIfam" id="NF004046">
    <property type="entry name" value="PRK05563.1"/>
    <property type="match status" value="1"/>
</dbReference>
<keyword evidence="7" id="KW-0547">Nucleotide-binding</keyword>
<accession>A0ABY8C7E9</accession>
<evidence type="ECO:0000256" key="3">
    <source>
        <dbReference type="ARBA" id="ARBA00022679"/>
    </source>
</evidence>
<keyword evidence="3 14" id="KW-0808">Transferase</keyword>
<dbReference type="InterPro" id="IPR045085">
    <property type="entry name" value="HLD_clamp_pol_III_gamma_tau"/>
</dbReference>
<evidence type="ECO:0000256" key="9">
    <source>
        <dbReference type="ARBA" id="ARBA00022840"/>
    </source>
</evidence>
<evidence type="ECO:0000256" key="12">
    <source>
        <dbReference type="SAM" id="MobiDB-lite"/>
    </source>
</evidence>
<evidence type="ECO:0000256" key="10">
    <source>
        <dbReference type="ARBA" id="ARBA00022932"/>
    </source>
</evidence>
<dbReference type="InterPro" id="IPR027417">
    <property type="entry name" value="P-loop_NTPase"/>
</dbReference>
<keyword evidence="10" id="KW-0239">DNA-directed DNA polymerase</keyword>
<dbReference type="CDD" id="cd00009">
    <property type="entry name" value="AAA"/>
    <property type="match status" value="1"/>
</dbReference>
<dbReference type="SUPFAM" id="SSF48019">
    <property type="entry name" value="post-AAA+ oligomerization domain-like"/>
    <property type="match status" value="1"/>
</dbReference>
<keyword evidence="5" id="KW-0235">DNA replication</keyword>
<dbReference type="Proteomes" id="UP001220478">
    <property type="component" value="Chromosome"/>
</dbReference>
<keyword evidence="9" id="KW-0067">ATP-binding</keyword>
<comment type="catalytic activity">
    <reaction evidence="11">
        <text>DNA(n) + a 2'-deoxyribonucleoside 5'-triphosphate = DNA(n+1) + diphosphate</text>
        <dbReference type="Rhea" id="RHEA:22508"/>
        <dbReference type="Rhea" id="RHEA-COMP:17339"/>
        <dbReference type="Rhea" id="RHEA-COMP:17340"/>
        <dbReference type="ChEBI" id="CHEBI:33019"/>
        <dbReference type="ChEBI" id="CHEBI:61560"/>
        <dbReference type="ChEBI" id="CHEBI:173112"/>
        <dbReference type="EC" id="2.7.7.7"/>
    </reaction>
</comment>
<dbReference type="InterPro" id="IPR050238">
    <property type="entry name" value="DNA_Rep/Repair_Clamp_Loader"/>
</dbReference>
<comment type="similarity">
    <text evidence="1">Belongs to the DnaX/STICHEL family.</text>
</comment>
<dbReference type="EC" id="2.7.7.7" evidence="2"/>
<dbReference type="RefSeq" id="WP_315572235.1">
    <property type="nucleotide sequence ID" value="NZ_CP118868.1"/>
</dbReference>
<evidence type="ECO:0000313" key="14">
    <source>
        <dbReference type="EMBL" id="WEG36194.1"/>
    </source>
</evidence>